<gene>
    <name evidence="1" type="ORF">FHL15_005629</name>
</gene>
<protein>
    <recommendedName>
        <fullName evidence="3">Fungal N-terminal domain-containing protein</fullName>
    </recommendedName>
</protein>
<comment type="caution">
    <text evidence="1">The sequence shown here is derived from an EMBL/GenBank/DDBJ whole genome shotgun (WGS) entry which is preliminary data.</text>
</comment>
<organism evidence="1 2">
    <name type="scientific">Xylaria flabelliformis</name>
    <dbReference type="NCBI Taxonomy" id="2512241"/>
    <lineage>
        <taxon>Eukaryota</taxon>
        <taxon>Fungi</taxon>
        <taxon>Dikarya</taxon>
        <taxon>Ascomycota</taxon>
        <taxon>Pezizomycotina</taxon>
        <taxon>Sordariomycetes</taxon>
        <taxon>Xylariomycetidae</taxon>
        <taxon>Xylariales</taxon>
        <taxon>Xylariaceae</taxon>
        <taxon>Xylaria</taxon>
    </lineage>
</organism>
<evidence type="ECO:0000313" key="1">
    <source>
        <dbReference type="EMBL" id="TRX93354.1"/>
    </source>
</evidence>
<dbReference type="AlphaFoldDB" id="A0A553HZH4"/>
<evidence type="ECO:0008006" key="3">
    <source>
        <dbReference type="Google" id="ProtNLM"/>
    </source>
</evidence>
<dbReference type="Proteomes" id="UP000319160">
    <property type="component" value="Unassembled WGS sequence"/>
</dbReference>
<keyword evidence="2" id="KW-1185">Reference proteome</keyword>
<reference evidence="2" key="1">
    <citation type="submission" date="2019-06" db="EMBL/GenBank/DDBJ databases">
        <title>Draft genome sequence of the griseofulvin-producing fungus Xylaria cubensis strain G536.</title>
        <authorList>
            <person name="Mead M.E."/>
            <person name="Raja H.A."/>
            <person name="Steenwyk J.L."/>
            <person name="Knowles S.L."/>
            <person name="Oberlies N.H."/>
            <person name="Rokas A."/>
        </authorList>
    </citation>
    <scope>NUCLEOTIDE SEQUENCE [LARGE SCALE GENOMIC DNA]</scope>
    <source>
        <strain evidence="2">G536</strain>
    </source>
</reference>
<evidence type="ECO:0000313" key="2">
    <source>
        <dbReference type="Proteomes" id="UP000319160"/>
    </source>
</evidence>
<proteinExistence type="predicted"/>
<sequence length="230" mass="25475">MMNKEIHLPSMDILGTAVTIRQLLAQAINLWQQLQVALDSAEAVLEVLADIYVQLSNLLDIVRDIERQPELRTSEIYAQLSITSSIVAEVCQQLEVMTKLQQKSVSTLSTKPLPQGPRDEAKLADILKQLEHAKAELVLATNLVHLSITADEIWTSLQSPETINNDQTRESNGYDLMMQDAMRDGDQVDDIMGLEGSSRSNNARIKGNVAHGGQRNASGGKEWLNFILNS</sequence>
<dbReference type="OrthoDB" id="3559235at2759"/>
<dbReference type="EMBL" id="VFLP01000029">
    <property type="protein sequence ID" value="TRX93354.1"/>
    <property type="molecule type" value="Genomic_DNA"/>
</dbReference>
<accession>A0A553HZH4</accession>
<name>A0A553HZH4_9PEZI</name>